<organism evidence="2 3">
    <name type="scientific">Pisolithus microcarpus 441</name>
    <dbReference type="NCBI Taxonomy" id="765257"/>
    <lineage>
        <taxon>Eukaryota</taxon>
        <taxon>Fungi</taxon>
        <taxon>Dikarya</taxon>
        <taxon>Basidiomycota</taxon>
        <taxon>Agaricomycotina</taxon>
        <taxon>Agaricomycetes</taxon>
        <taxon>Agaricomycetidae</taxon>
        <taxon>Boletales</taxon>
        <taxon>Sclerodermatineae</taxon>
        <taxon>Pisolithaceae</taxon>
        <taxon>Pisolithus</taxon>
    </lineage>
</organism>
<feature type="region of interest" description="Disordered" evidence="1">
    <location>
        <begin position="384"/>
        <end position="413"/>
    </location>
</feature>
<feature type="region of interest" description="Disordered" evidence="1">
    <location>
        <begin position="65"/>
        <end position="99"/>
    </location>
</feature>
<reference evidence="2 3" key="1">
    <citation type="submission" date="2014-04" db="EMBL/GenBank/DDBJ databases">
        <authorList>
            <consortium name="DOE Joint Genome Institute"/>
            <person name="Kuo A."/>
            <person name="Kohler A."/>
            <person name="Costa M.D."/>
            <person name="Nagy L.G."/>
            <person name="Floudas D."/>
            <person name="Copeland A."/>
            <person name="Barry K.W."/>
            <person name="Cichocki N."/>
            <person name="Veneault-Fourrey C."/>
            <person name="LaButti K."/>
            <person name="Lindquist E.A."/>
            <person name="Lipzen A."/>
            <person name="Lundell T."/>
            <person name="Morin E."/>
            <person name="Murat C."/>
            <person name="Sun H."/>
            <person name="Tunlid A."/>
            <person name="Henrissat B."/>
            <person name="Grigoriev I.V."/>
            <person name="Hibbett D.S."/>
            <person name="Martin F."/>
            <person name="Nordberg H.P."/>
            <person name="Cantor M.N."/>
            <person name="Hua S.X."/>
        </authorList>
    </citation>
    <scope>NUCLEOTIDE SEQUENCE [LARGE SCALE GENOMIC DNA]</scope>
    <source>
        <strain evidence="2 3">441</strain>
    </source>
</reference>
<feature type="non-terminal residue" evidence="2">
    <location>
        <position position="1"/>
    </location>
</feature>
<reference evidence="3" key="2">
    <citation type="submission" date="2015-01" db="EMBL/GenBank/DDBJ databases">
        <title>Evolutionary Origins and Diversification of the Mycorrhizal Mutualists.</title>
        <authorList>
            <consortium name="DOE Joint Genome Institute"/>
            <consortium name="Mycorrhizal Genomics Consortium"/>
            <person name="Kohler A."/>
            <person name="Kuo A."/>
            <person name="Nagy L.G."/>
            <person name="Floudas D."/>
            <person name="Copeland A."/>
            <person name="Barry K.W."/>
            <person name="Cichocki N."/>
            <person name="Veneault-Fourrey C."/>
            <person name="LaButti K."/>
            <person name="Lindquist E.A."/>
            <person name="Lipzen A."/>
            <person name="Lundell T."/>
            <person name="Morin E."/>
            <person name="Murat C."/>
            <person name="Riley R."/>
            <person name="Ohm R."/>
            <person name="Sun H."/>
            <person name="Tunlid A."/>
            <person name="Henrissat B."/>
            <person name="Grigoriev I.V."/>
            <person name="Hibbett D.S."/>
            <person name="Martin F."/>
        </authorList>
    </citation>
    <scope>NUCLEOTIDE SEQUENCE [LARGE SCALE GENOMIC DNA]</scope>
    <source>
        <strain evidence="3">441</strain>
    </source>
</reference>
<feature type="region of interest" description="Disordered" evidence="1">
    <location>
        <begin position="152"/>
        <end position="237"/>
    </location>
</feature>
<dbReference type="AlphaFoldDB" id="A0A0C9XRI6"/>
<feature type="compositionally biased region" description="Polar residues" evidence="1">
    <location>
        <begin position="159"/>
        <end position="168"/>
    </location>
</feature>
<dbReference type="OrthoDB" id="2681294at2759"/>
<evidence type="ECO:0000256" key="1">
    <source>
        <dbReference type="SAM" id="MobiDB-lite"/>
    </source>
</evidence>
<feature type="region of interest" description="Disordered" evidence="1">
    <location>
        <begin position="1"/>
        <end position="50"/>
    </location>
</feature>
<evidence type="ECO:0000313" key="3">
    <source>
        <dbReference type="Proteomes" id="UP000054018"/>
    </source>
</evidence>
<sequence>QCAAEDSTQSAGSSNDEPENSPGSQGELVDSPSDCTEITTGHLEPETEIIDAQQVDYLPLVEVGAVDSERLDELADTPREGKTPDLEDKSLEGRDSNPGYWEILSNEGYELIDPPIEDNRCLSMDDETIINVPDPPSSHSELPTIQVKCPTSVKRVPTRTHSATSTDFTLPMPEPMPKESDKVEHGGWHDDGASSGHPDSHRVRKSMLTGNRGQHGEHEAKRPMHSPAPPAPPPNGIPDMLTPFTNLLRRGRLKMKAENVSNACSRSNAYRARAVLMRPLPPLSTPSKRSITPAGWSWMVTVYYNKVRHTIRVETRGYTHHGSHTSVSPPHKVLHRLRNISNTFWRQGVPPKSMLNDMQWPTNLPMAKRLPVSSSTRRGYKCRAKWPNDLPVPSRPTQNDFAYPPGTLRDPRRRGRIKTDLRNICNVETRGRSASILTIPFSPPRELAKHLWNVANTYWRHGIPPGRSESVENPLLFETTASR</sequence>
<feature type="compositionally biased region" description="Polar residues" evidence="1">
    <location>
        <begin position="1"/>
        <end position="15"/>
    </location>
</feature>
<accession>A0A0C9XRI6</accession>
<keyword evidence="3" id="KW-1185">Reference proteome</keyword>
<feature type="compositionally biased region" description="Basic and acidic residues" evidence="1">
    <location>
        <begin position="176"/>
        <end position="192"/>
    </location>
</feature>
<dbReference type="HOGENOM" id="CLU_584101_0_0_1"/>
<gene>
    <name evidence="2" type="ORF">PISMIDRAFT_16969</name>
</gene>
<protein>
    <submittedName>
        <fullName evidence="2">Uncharacterized protein</fullName>
    </submittedName>
</protein>
<feature type="compositionally biased region" description="Basic and acidic residues" evidence="1">
    <location>
        <begin position="67"/>
        <end position="95"/>
    </location>
</feature>
<dbReference type="EMBL" id="KN833918">
    <property type="protein sequence ID" value="KIK14895.1"/>
    <property type="molecule type" value="Genomic_DNA"/>
</dbReference>
<evidence type="ECO:0000313" key="2">
    <source>
        <dbReference type="EMBL" id="KIK14895.1"/>
    </source>
</evidence>
<dbReference type="Proteomes" id="UP000054018">
    <property type="component" value="Unassembled WGS sequence"/>
</dbReference>
<name>A0A0C9XRI6_9AGAM</name>
<feature type="compositionally biased region" description="Pro residues" evidence="1">
    <location>
        <begin position="226"/>
        <end position="236"/>
    </location>
</feature>
<proteinExistence type="predicted"/>